<evidence type="ECO:0000256" key="1">
    <source>
        <dbReference type="ARBA" id="ARBA00022516"/>
    </source>
</evidence>
<dbReference type="Gene3D" id="3.40.1390.10">
    <property type="entry name" value="MurE/MurF, N-terminal domain"/>
    <property type="match status" value="1"/>
</dbReference>
<dbReference type="InterPro" id="IPR007691">
    <property type="entry name" value="LpxD"/>
</dbReference>
<evidence type="ECO:0000313" key="9">
    <source>
        <dbReference type="EMBL" id="CAG4882229.1"/>
    </source>
</evidence>
<dbReference type="InterPro" id="IPR001451">
    <property type="entry name" value="Hexapep"/>
</dbReference>
<feature type="domain" description="UDP-3-O-[3-hydroxymyristoyl] glucosamine N-acyltransferase non-repeat region" evidence="8">
    <location>
        <begin position="24"/>
        <end position="89"/>
    </location>
</feature>
<dbReference type="CDD" id="cd03352">
    <property type="entry name" value="LbH_LpxD"/>
    <property type="match status" value="1"/>
</dbReference>
<dbReference type="RefSeq" id="WP_343213216.1">
    <property type="nucleotide sequence ID" value="NZ_CAJQUM010000001.1"/>
</dbReference>
<reference evidence="9" key="1">
    <citation type="submission" date="2021-04" db="EMBL/GenBank/DDBJ databases">
        <authorList>
            <person name="Hornung B."/>
        </authorList>
    </citation>
    <scope>NUCLEOTIDE SEQUENCE</scope>
    <source>
        <strain evidence="9">G5G6</strain>
    </source>
</reference>
<comment type="similarity">
    <text evidence="7">Belongs to the transferase hexapeptide repeat family. LpxD subfamily.</text>
</comment>
<dbReference type="EMBL" id="CAJQUM010000001">
    <property type="protein sequence ID" value="CAG4882229.1"/>
    <property type="molecule type" value="Genomic_DNA"/>
</dbReference>
<dbReference type="Proteomes" id="UP000742786">
    <property type="component" value="Unassembled WGS sequence"/>
</dbReference>
<dbReference type="GO" id="GO:0016410">
    <property type="term" value="F:N-acyltransferase activity"/>
    <property type="evidence" value="ECO:0007669"/>
    <property type="project" value="InterPro"/>
</dbReference>
<dbReference type="SUPFAM" id="SSF51161">
    <property type="entry name" value="Trimeric LpxA-like enzymes"/>
    <property type="match status" value="1"/>
</dbReference>
<organism evidence="9 10">
    <name type="scientific">Georgfuchsia toluolica</name>
    <dbReference type="NCBI Taxonomy" id="424218"/>
    <lineage>
        <taxon>Bacteria</taxon>
        <taxon>Pseudomonadati</taxon>
        <taxon>Pseudomonadota</taxon>
        <taxon>Betaproteobacteria</taxon>
        <taxon>Nitrosomonadales</taxon>
        <taxon>Sterolibacteriaceae</taxon>
        <taxon>Georgfuchsia</taxon>
    </lineage>
</organism>
<dbReference type="NCBIfam" id="NF002060">
    <property type="entry name" value="PRK00892.1"/>
    <property type="match status" value="1"/>
</dbReference>
<keyword evidence="10" id="KW-1185">Reference proteome</keyword>
<comment type="subunit">
    <text evidence="7">Homotrimer.</text>
</comment>
<evidence type="ECO:0000256" key="7">
    <source>
        <dbReference type="HAMAP-Rule" id="MF_00523"/>
    </source>
</evidence>
<evidence type="ECO:0000256" key="2">
    <source>
        <dbReference type="ARBA" id="ARBA00022556"/>
    </source>
</evidence>
<comment type="caution">
    <text evidence="9">The sequence shown here is derived from an EMBL/GenBank/DDBJ whole genome shotgun (WGS) entry which is preliminary data.</text>
</comment>
<keyword evidence="6 7" id="KW-0012">Acyltransferase</keyword>
<keyword evidence="2 7" id="KW-0441">Lipid A biosynthesis</keyword>
<dbReference type="PANTHER" id="PTHR43378:SF2">
    <property type="entry name" value="UDP-3-O-ACYLGLUCOSAMINE N-ACYLTRANSFERASE 1, MITOCHONDRIAL-RELATED"/>
    <property type="match status" value="1"/>
</dbReference>
<name>A0A916MYU5_9PROT</name>
<dbReference type="Gene3D" id="1.20.5.170">
    <property type="match status" value="1"/>
</dbReference>
<proteinExistence type="inferred from homology"/>
<keyword evidence="3 7" id="KW-0808">Transferase</keyword>
<dbReference type="Pfam" id="PF00132">
    <property type="entry name" value="Hexapep"/>
    <property type="match status" value="1"/>
</dbReference>
<evidence type="ECO:0000313" key="10">
    <source>
        <dbReference type="Proteomes" id="UP000742786"/>
    </source>
</evidence>
<accession>A0A916MYU5</accession>
<dbReference type="GO" id="GO:0009245">
    <property type="term" value="P:lipid A biosynthetic process"/>
    <property type="evidence" value="ECO:0007669"/>
    <property type="project" value="UniProtKB-UniRule"/>
</dbReference>
<dbReference type="InterPro" id="IPR011004">
    <property type="entry name" value="Trimer_LpxA-like_sf"/>
</dbReference>
<dbReference type="GO" id="GO:0103118">
    <property type="term" value="F:UDP-3-O-[(3R)-3-hydroxyacyl]-glucosamine N-acyltransferase activity"/>
    <property type="evidence" value="ECO:0007669"/>
    <property type="project" value="UniProtKB-EC"/>
</dbReference>
<dbReference type="PANTHER" id="PTHR43378">
    <property type="entry name" value="UDP-3-O-ACYLGLUCOSAMINE N-ACYLTRANSFERASE"/>
    <property type="match status" value="1"/>
</dbReference>
<evidence type="ECO:0000259" key="8">
    <source>
        <dbReference type="Pfam" id="PF04613"/>
    </source>
</evidence>
<comment type="catalytic activity">
    <reaction evidence="7">
        <text>a UDP-3-O-[(3R)-3-hydroxyacyl]-alpha-D-glucosamine + a (3R)-hydroxyacyl-[ACP] = a UDP-2-N,3-O-bis[(3R)-3-hydroxyacyl]-alpha-D-glucosamine + holo-[ACP] + H(+)</text>
        <dbReference type="Rhea" id="RHEA:53836"/>
        <dbReference type="Rhea" id="RHEA-COMP:9685"/>
        <dbReference type="Rhea" id="RHEA-COMP:9945"/>
        <dbReference type="ChEBI" id="CHEBI:15378"/>
        <dbReference type="ChEBI" id="CHEBI:64479"/>
        <dbReference type="ChEBI" id="CHEBI:78827"/>
        <dbReference type="ChEBI" id="CHEBI:137740"/>
        <dbReference type="ChEBI" id="CHEBI:137748"/>
        <dbReference type="EC" id="2.3.1.191"/>
    </reaction>
</comment>
<evidence type="ECO:0000256" key="5">
    <source>
        <dbReference type="ARBA" id="ARBA00023098"/>
    </source>
</evidence>
<gene>
    <name evidence="7 9" type="primary">lpxD</name>
    <name evidence="9" type="ORF">GTOL_10111</name>
</gene>
<sequence>MITVTLAEIIARLGGEVRGKDSTRISRIATLENAGQETIAFLSNPKYQKQLSQTRASAVIVAPDFAGQSPVPCIITPQPYLYFARLAQWLNPPPRPAPGLHPTASSESVVPSSVSVGPGARVGRGVKLGTSVMIGPGCVIGDGAEIGDDCILHAACTFYAGTRIGRRAIVHSGAVIGADGFGFAREQDGSWVKIPQTGGVWIGDDVEIGASTCIDRGAIEDTVIEDGVKLDNQIQIAHNVHIGAHTAIAGCTGIAGSAIIGKRCTIAGACNIIGHIEIADDVNILVASIITKSISRPGTYAGAVPSQPYADWLQNYSHLRHLDGMADKIRRLEKRLTELEKSK</sequence>
<dbReference type="Pfam" id="PF04613">
    <property type="entry name" value="LpxD"/>
    <property type="match status" value="1"/>
</dbReference>
<dbReference type="AlphaFoldDB" id="A0A916MYU5"/>
<keyword evidence="5 7" id="KW-0443">Lipid metabolism</keyword>
<dbReference type="Gene3D" id="2.160.10.10">
    <property type="entry name" value="Hexapeptide repeat proteins"/>
    <property type="match status" value="1"/>
</dbReference>
<keyword evidence="1 7" id="KW-0444">Lipid biosynthesis</keyword>
<comment type="function">
    <text evidence="7">Catalyzes the N-acylation of UDP-3-O-acylglucosamine using 3-hydroxyacyl-ACP as the acyl donor. Is involved in the biosynthesis of lipid A, a phosphorylated glycolipid that anchors the lipopolysaccharide to the outer membrane of the cell.</text>
</comment>
<protein>
    <recommendedName>
        <fullName evidence="7">UDP-3-O-acylglucosamine N-acyltransferase</fullName>
        <ecNumber evidence="7">2.3.1.191</ecNumber>
    </recommendedName>
</protein>
<evidence type="ECO:0000256" key="4">
    <source>
        <dbReference type="ARBA" id="ARBA00022737"/>
    </source>
</evidence>
<feature type="active site" description="Proton acceptor" evidence="7">
    <location>
        <position position="238"/>
    </location>
</feature>
<comment type="pathway">
    <text evidence="7">Bacterial outer membrane biogenesis; LPS lipid A biosynthesis.</text>
</comment>
<evidence type="ECO:0000256" key="3">
    <source>
        <dbReference type="ARBA" id="ARBA00022679"/>
    </source>
</evidence>
<dbReference type="EC" id="2.3.1.191" evidence="7"/>
<dbReference type="HAMAP" id="MF_00523">
    <property type="entry name" value="LpxD"/>
    <property type="match status" value="1"/>
</dbReference>
<keyword evidence="4 7" id="KW-0677">Repeat</keyword>
<dbReference type="GO" id="GO:0016020">
    <property type="term" value="C:membrane"/>
    <property type="evidence" value="ECO:0007669"/>
    <property type="project" value="GOC"/>
</dbReference>
<dbReference type="NCBIfam" id="TIGR01853">
    <property type="entry name" value="lipid_A_lpxD"/>
    <property type="match status" value="1"/>
</dbReference>
<evidence type="ECO:0000256" key="6">
    <source>
        <dbReference type="ARBA" id="ARBA00023315"/>
    </source>
</evidence>
<dbReference type="InterPro" id="IPR020573">
    <property type="entry name" value="UDP_GlcNAc_AcTrfase_non-rep"/>
</dbReference>